<sequence>MTCWKDAGTRKRSHSSRLRGTSYSYSGGGYTVLQLMVEDQTGESFSDFMTREVLRPLGMVDSHFEDEPGGPHPTAKSGEGEPFDVPYHVYPEKAAAALWTTAPDLARFLIATDAIIDGETPDFLSAELAAQMLVVPDGEGEENYALGFDVVKDETHHVFRHTGANFGYKSIMYFERSSKTGLVALSDSERGFALNSMLARGKSRTDGLDFMSQRKVVPVSQSEEDWARIEGIWTFPDGPGQGRKFRFSSEGEADLYAVEIATGEVSRMVATGPMKFLDTETISPLVFSNNKNGDLEAIFAAQYRMVRAD</sequence>
<keyword evidence="4" id="KW-1185">Reference proteome</keyword>
<dbReference type="InterPro" id="IPR001466">
    <property type="entry name" value="Beta-lactam-related"/>
</dbReference>
<evidence type="ECO:0000313" key="4">
    <source>
        <dbReference type="Proteomes" id="UP000699975"/>
    </source>
</evidence>
<protein>
    <submittedName>
        <fullName evidence="3">Beta-lactamase family protein</fullName>
    </submittedName>
</protein>
<evidence type="ECO:0000313" key="3">
    <source>
        <dbReference type="EMBL" id="MBV7267162.1"/>
    </source>
</evidence>
<feature type="domain" description="Beta-lactamase-related" evidence="2">
    <location>
        <begin position="20"/>
        <end position="190"/>
    </location>
</feature>
<organism evidence="3 4">
    <name type="scientific">Erythrobacter ani</name>
    <dbReference type="NCBI Taxonomy" id="2827235"/>
    <lineage>
        <taxon>Bacteria</taxon>
        <taxon>Pseudomonadati</taxon>
        <taxon>Pseudomonadota</taxon>
        <taxon>Alphaproteobacteria</taxon>
        <taxon>Sphingomonadales</taxon>
        <taxon>Erythrobacteraceae</taxon>
        <taxon>Erythrobacter/Porphyrobacter group</taxon>
        <taxon>Erythrobacter</taxon>
    </lineage>
</organism>
<dbReference type="EMBL" id="JAGSPB010000003">
    <property type="protein sequence ID" value="MBV7267162.1"/>
    <property type="molecule type" value="Genomic_DNA"/>
</dbReference>
<name>A0ABS6SQ67_9SPHN</name>
<gene>
    <name evidence="3" type="ORF">KCG45_13300</name>
</gene>
<comment type="caution">
    <text evidence="3">The sequence shown here is derived from an EMBL/GenBank/DDBJ whole genome shotgun (WGS) entry which is preliminary data.</text>
</comment>
<dbReference type="Proteomes" id="UP000699975">
    <property type="component" value="Unassembled WGS sequence"/>
</dbReference>
<reference evidence="3 4" key="1">
    <citation type="submission" date="2021-04" db="EMBL/GenBank/DDBJ databases">
        <authorList>
            <person name="Pira H."/>
            <person name="Risdian C."/>
            <person name="Wink J."/>
        </authorList>
    </citation>
    <scope>NUCLEOTIDE SEQUENCE [LARGE SCALE GENOMIC DNA]</scope>
    <source>
        <strain evidence="3 4">WH131</strain>
    </source>
</reference>
<dbReference type="InterPro" id="IPR050491">
    <property type="entry name" value="AmpC-like"/>
</dbReference>
<evidence type="ECO:0000259" key="2">
    <source>
        <dbReference type="Pfam" id="PF00144"/>
    </source>
</evidence>
<proteinExistence type="predicted"/>
<dbReference type="PANTHER" id="PTHR46825">
    <property type="entry name" value="D-ALANYL-D-ALANINE-CARBOXYPEPTIDASE/ENDOPEPTIDASE AMPH"/>
    <property type="match status" value="1"/>
</dbReference>
<dbReference type="Pfam" id="PF00144">
    <property type="entry name" value="Beta-lactamase"/>
    <property type="match status" value="1"/>
</dbReference>
<dbReference type="PANTHER" id="PTHR46825:SF12">
    <property type="entry name" value="PENICILLIN-BINDING PROTEIN 4"/>
    <property type="match status" value="1"/>
</dbReference>
<feature type="region of interest" description="Disordered" evidence="1">
    <location>
        <begin position="62"/>
        <end position="81"/>
    </location>
</feature>
<evidence type="ECO:0000256" key="1">
    <source>
        <dbReference type="SAM" id="MobiDB-lite"/>
    </source>
</evidence>
<accession>A0ABS6SQ67</accession>